<sequence length="735" mass="84229">MATKDTEDDIYAYGLSVALTKVAAPSTVGLYSSCPRRIQGLLRKIETNMKKESERREKKYPPAQKKGSLWNFLSILLRMIFYWPKWSDKHKERKNFQYIFIRFNAWHFTGTDKLWAGLVITLCESFQTIFGSFLISIFRTSQQIDESVKKTIKESCEKEWIAKKICCLPLWLLTLVTAPLVIGLIAVVIIVGFPVGDSSDDGITAFESMAIATLGLPAAGAVRFTFLLSKNLMFSQDFNIQRLMDKPRMSTQLGFMNEVRKEVEVLTNFIRFMEVYERRNIRVVLEITNLDRCTPEKIVGVLEAINILLSGENVPFISILAIDPRVIVKSVESSKSFEGMDKNGYLFLNRIVTLPFTVPEMEISSKRSVFRKLVERQSEFPEDDEIEESQEISYKAERSQVLEESFMESGILYESQIPLISSTPDRREHNVTIQKTVKDLIKESLRVISDEGTEGTFNDYLMENSIYMRRIINSVRVSIIIMAARKRELPPAKEVAAWIVLANQWPCRLSWILQCIEDDEQRAAIDKNVTGEDSIDETKCLWDVFCESRIELHLIKDQIKNLLEMDGDPELFEMFLKKDFLFTIKKAKFFKAFTVNLDQSIKKELEIIRGSKSLKDTIKSEKATPLKTGLVLQMNEDDVCKEMKKLKFNETNAGKYMQRIKENNLNGRALLFGHNNEIKNALQMSMGEWTDFSIHFLGIKPQAVCPARDSSPYLTSVQPSAISVENLVVGESTRA</sequence>
<dbReference type="InterPro" id="IPR057092">
    <property type="entry name" value="SAM_KIDINS220"/>
</dbReference>
<accession>A0ABR0ZSB1</accession>
<evidence type="ECO:0000259" key="2">
    <source>
        <dbReference type="Pfam" id="PF07693"/>
    </source>
</evidence>
<keyword evidence="1" id="KW-1133">Transmembrane helix</keyword>
<keyword evidence="1" id="KW-0472">Membrane</keyword>
<evidence type="ECO:0000313" key="5">
    <source>
        <dbReference type="Proteomes" id="UP001369086"/>
    </source>
</evidence>
<dbReference type="Pfam" id="PF07693">
    <property type="entry name" value="KAP_NTPase"/>
    <property type="match status" value="1"/>
</dbReference>
<dbReference type="PANTHER" id="PTHR22674:SF6">
    <property type="entry name" value="NTPASE KAP FAMILY P-LOOP DOMAIN-CONTAINING PROTEIN 1"/>
    <property type="match status" value="1"/>
</dbReference>
<feature type="domain" description="KAP NTPase" evidence="2">
    <location>
        <begin position="42"/>
        <end position="387"/>
    </location>
</feature>
<dbReference type="InterPro" id="IPR011646">
    <property type="entry name" value="KAP_P-loop"/>
</dbReference>
<protein>
    <submittedName>
        <fullName evidence="4">NTPase KAP family P-loop domain-containing protein 1-like</fullName>
    </submittedName>
</protein>
<comment type="caution">
    <text evidence="4">The sequence shown here is derived from an EMBL/GenBank/DDBJ whole genome shotgun (WGS) entry which is preliminary data.</text>
</comment>
<dbReference type="Pfam" id="PF23307">
    <property type="entry name" value="SAM_KIDINS220"/>
    <property type="match status" value="1"/>
</dbReference>
<dbReference type="Proteomes" id="UP001369086">
    <property type="component" value="Unassembled WGS sequence"/>
</dbReference>
<evidence type="ECO:0000256" key="1">
    <source>
        <dbReference type="SAM" id="Phobius"/>
    </source>
</evidence>
<feature type="transmembrane region" description="Helical" evidence="1">
    <location>
        <begin position="114"/>
        <end position="138"/>
    </location>
</feature>
<dbReference type="InterPro" id="IPR052754">
    <property type="entry name" value="NTPase_KAP_P-loop"/>
</dbReference>
<reference evidence="4 5" key="1">
    <citation type="submission" date="2021-05" db="EMBL/GenBank/DDBJ databases">
        <authorList>
            <person name="Zahm M."/>
            <person name="Klopp C."/>
            <person name="Cabau C."/>
            <person name="Kuhl H."/>
            <person name="Suciu R."/>
            <person name="Ciorpac M."/>
            <person name="Holostenco D."/>
            <person name="Gessner J."/>
            <person name="Wuertz S."/>
            <person name="Hohne C."/>
            <person name="Stock M."/>
            <person name="Gislard M."/>
            <person name="Lluch J."/>
            <person name="Milhes M."/>
            <person name="Lampietro C."/>
            <person name="Lopez Roques C."/>
            <person name="Donnadieu C."/>
            <person name="Du K."/>
            <person name="Schartl M."/>
            <person name="Guiguen Y."/>
        </authorList>
    </citation>
    <scope>NUCLEOTIDE SEQUENCE [LARGE SCALE GENOMIC DNA]</scope>
    <source>
        <strain evidence="4">Hh-F2</strain>
        <tissue evidence="4">Blood</tissue>
    </source>
</reference>
<proteinExistence type="predicted"/>
<dbReference type="PANTHER" id="PTHR22674">
    <property type="entry name" value="NTPASE, KAP FAMILY P-LOOP DOMAIN-CONTAINING 1"/>
    <property type="match status" value="1"/>
</dbReference>
<feature type="domain" description="Kinase D-interacting substrate of 220 kDa-like SAM" evidence="3">
    <location>
        <begin position="632"/>
        <end position="694"/>
    </location>
</feature>
<keyword evidence="5" id="KW-1185">Reference proteome</keyword>
<feature type="transmembrane region" description="Helical" evidence="1">
    <location>
        <begin position="205"/>
        <end position="226"/>
    </location>
</feature>
<keyword evidence="1" id="KW-0812">Transmembrane</keyword>
<feature type="transmembrane region" description="Helical" evidence="1">
    <location>
        <begin position="170"/>
        <end position="193"/>
    </location>
</feature>
<evidence type="ECO:0000259" key="3">
    <source>
        <dbReference type="Pfam" id="PF23307"/>
    </source>
</evidence>
<gene>
    <name evidence="4" type="ORF">HHUSO_G8950</name>
</gene>
<feature type="transmembrane region" description="Helical" evidence="1">
    <location>
        <begin position="68"/>
        <end position="84"/>
    </location>
</feature>
<name>A0ABR0ZSB1_HUSHU</name>
<evidence type="ECO:0000313" key="4">
    <source>
        <dbReference type="EMBL" id="KAK6487697.1"/>
    </source>
</evidence>
<dbReference type="EMBL" id="JAHFZB010000007">
    <property type="protein sequence ID" value="KAK6487697.1"/>
    <property type="molecule type" value="Genomic_DNA"/>
</dbReference>
<organism evidence="4 5">
    <name type="scientific">Huso huso</name>
    <name type="common">Beluga</name>
    <name type="synonym">Acipenser huso</name>
    <dbReference type="NCBI Taxonomy" id="61971"/>
    <lineage>
        <taxon>Eukaryota</taxon>
        <taxon>Metazoa</taxon>
        <taxon>Chordata</taxon>
        <taxon>Craniata</taxon>
        <taxon>Vertebrata</taxon>
        <taxon>Euteleostomi</taxon>
        <taxon>Actinopterygii</taxon>
        <taxon>Chondrostei</taxon>
        <taxon>Acipenseriformes</taxon>
        <taxon>Acipenseridae</taxon>
        <taxon>Huso</taxon>
    </lineage>
</organism>